<evidence type="ECO:0000259" key="1">
    <source>
        <dbReference type="PROSITE" id="PS50943"/>
    </source>
</evidence>
<dbReference type="InterPro" id="IPR010982">
    <property type="entry name" value="Lambda_DNA-bd_dom_sf"/>
</dbReference>
<dbReference type="EMBL" id="CABPST010000003">
    <property type="protein sequence ID" value="VVE87707.1"/>
    <property type="molecule type" value="Genomic_DNA"/>
</dbReference>
<dbReference type="InterPro" id="IPR001387">
    <property type="entry name" value="Cro/C1-type_HTH"/>
</dbReference>
<evidence type="ECO:0000313" key="2">
    <source>
        <dbReference type="EMBL" id="VVE87707.1"/>
    </source>
</evidence>
<dbReference type="Pfam" id="PF13560">
    <property type="entry name" value="HTH_31"/>
    <property type="match status" value="1"/>
</dbReference>
<evidence type="ECO:0000313" key="3">
    <source>
        <dbReference type="Proteomes" id="UP000382040"/>
    </source>
</evidence>
<keyword evidence="2" id="KW-0238">DNA-binding</keyword>
<dbReference type="SUPFAM" id="SSF47413">
    <property type="entry name" value="lambda repressor-like DNA-binding domains"/>
    <property type="match status" value="1"/>
</dbReference>
<sequence>MWGVCDTEARAQCRVVVARAWRQDLRVTGIIPALQCGRGLTGRARHWHPTGGDLNRAVTTSRAPRGARFNFRAIGERLRAYRLAAELRSEDVAEQLDISRAAIYKLERGEIVKIDTLERLAALLGVSLANLLGVEVEYHDSAVSYFERMRQLESRSERIVAHFDPISFLLTSDDYDVWLRHMLDESIPPTLADRHWANTIDRVLGILQERKSSFSRQRLAVTSLIGLRQIEQFLHHGLVGRLGLPPGVQLERKMAARREVARIVEFLEADTAGVQIGIVSDNMPNETFQIFEAQGEAYVAVSPFRLGELPNLRTGIATITTSPDGVGMYRAMIDRLWADSAKGKEGAALLGQLLARF</sequence>
<feature type="domain" description="HTH cro/C1-type" evidence="1">
    <location>
        <begin position="78"/>
        <end position="131"/>
    </location>
</feature>
<proteinExistence type="predicted"/>
<gene>
    <name evidence="2" type="ORF">PBR20603_01645</name>
</gene>
<reference evidence="2 3" key="1">
    <citation type="submission" date="2019-08" db="EMBL/GenBank/DDBJ databases">
        <authorList>
            <person name="Peeters C."/>
        </authorList>
    </citation>
    <scope>NUCLEOTIDE SEQUENCE [LARGE SCALE GENOMIC DNA]</scope>
    <source>
        <strain evidence="2 3">LMG 20603</strain>
    </source>
</reference>
<keyword evidence="3" id="KW-1185">Reference proteome</keyword>
<protein>
    <submittedName>
        <fullName evidence="2">DNA-binding protein</fullName>
    </submittedName>
</protein>
<dbReference type="GO" id="GO:0003677">
    <property type="term" value="F:DNA binding"/>
    <property type="evidence" value="ECO:0007669"/>
    <property type="project" value="UniProtKB-KW"/>
</dbReference>
<name>A0A5E5BR01_9BURK</name>
<dbReference type="Proteomes" id="UP000382040">
    <property type="component" value="Unassembled WGS sequence"/>
</dbReference>
<dbReference type="Gene3D" id="1.10.260.40">
    <property type="entry name" value="lambda repressor-like DNA-binding domains"/>
    <property type="match status" value="1"/>
</dbReference>
<dbReference type="SMART" id="SM00530">
    <property type="entry name" value="HTH_XRE"/>
    <property type="match status" value="1"/>
</dbReference>
<dbReference type="CDD" id="cd00093">
    <property type="entry name" value="HTH_XRE"/>
    <property type="match status" value="1"/>
</dbReference>
<organism evidence="2 3">
    <name type="scientific">Pandoraea bronchicola</name>
    <dbReference type="NCBI Taxonomy" id="2508287"/>
    <lineage>
        <taxon>Bacteria</taxon>
        <taxon>Pseudomonadati</taxon>
        <taxon>Pseudomonadota</taxon>
        <taxon>Betaproteobacteria</taxon>
        <taxon>Burkholderiales</taxon>
        <taxon>Burkholderiaceae</taxon>
        <taxon>Pandoraea</taxon>
    </lineage>
</organism>
<dbReference type="PROSITE" id="PS50943">
    <property type="entry name" value="HTH_CROC1"/>
    <property type="match status" value="1"/>
</dbReference>
<dbReference type="AlphaFoldDB" id="A0A5E5BR01"/>
<accession>A0A5E5BR01</accession>